<name>L8WQJ5_THACA</name>
<keyword evidence="3" id="KW-1185">Reference proteome</keyword>
<evidence type="ECO:0000256" key="1">
    <source>
        <dbReference type="SAM" id="MobiDB-lite"/>
    </source>
</evidence>
<comment type="caution">
    <text evidence="2">The sequence shown here is derived from an EMBL/GenBank/DDBJ whole genome shotgun (WGS) entry which is preliminary data.</text>
</comment>
<evidence type="ECO:0000313" key="2">
    <source>
        <dbReference type="EMBL" id="ELU39052.1"/>
    </source>
</evidence>
<sequence>MQKMTLELGEVTCRSRDYPETEAILCNYLPAAIEFNMSVNITLPPTNQLSGPEDSEVDTSSEGTQEEETFSDWVDDDDTPTKSLFDQTILSNALKAVQSTPAEVLALKSDNPLFADDIHLRPVIEDDPLLLIGNDEWSDDEEDKPVGSL</sequence>
<dbReference type="Proteomes" id="UP000011668">
    <property type="component" value="Unassembled WGS sequence"/>
</dbReference>
<dbReference type="OrthoDB" id="7848332at2759"/>
<accession>L8WQJ5</accession>
<dbReference type="HOGENOM" id="CLU_1750922_0_0_1"/>
<dbReference type="STRING" id="983506.L8WQJ5"/>
<feature type="compositionally biased region" description="Acidic residues" evidence="1">
    <location>
        <begin position="53"/>
        <end position="78"/>
    </location>
</feature>
<evidence type="ECO:0000313" key="3">
    <source>
        <dbReference type="Proteomes" id="UP000011668"/>
    </source>
</evidence>
<dbReference type="AlphaFoldDB" id="L8WQJ5"/>
<reference evidence="2 3" key="1">
    <citation type="journal article" date="2013" name="Nat. Commun.">
        <title>The evolution and pathogenic mechanisms of the rice sheath blight pathogen.</title>
        <authorList>
            <person name="Zheng A."/>
            <person name="Lin R."/>
            <person name="Xu L."/>
            <person name="Qin P."/>
            <person name="Tang C."/>
            <person name="Ai P."/>
            <person name="Zhang D."/>
            <person name="Liu Y."/>
            <person name="Sun Z."/>
            <person name="Feng H."/>
            <person name="Wang Y."/>
            <person name="Chen Y."/>
            <person name="Liang X."/>
            <person name="Fu R."/>
            <person name="Li Q."/>
            <person name="Zhang J."/>
            <person name="Yu X."/>
            <person name="Xie Z."/>
            <person name="Ding L."/>
            <person name="Guan P."/>
            <person name="Tang J."/>
            <person name="Liang Y."/>
            <person name="Wang S."/>
            <person name="Deng Q."/>
            <person name="Li S."/>
            <person name="Zhu J."/>
            <person name="Wang L."/>
            <person name="Liu H."/>
            <person name="Li P."/>
        </authorList>
    </citation>
    <scope>NUCLEOTIDE SEQUENCE [LARGE SCALE GENOMIC DNA]</scope>
    <source>
        <strain evidence="3">AG-1 IA</strain>
    </source>
</reference>
<gene>
    <name evidence="2" type="ORF">AG1IA_06914</name>
</gene>
<protein>
    <submittedName>
        <fullName evidence="2">Uncharacterized protein</fullName>
    </submittedName>
</protein>
<proteinExistence type="predicted"/>
<organism evidence="2 3">
    <name type="scientific">Thanatephorus cucumeris (strain AG1-IA)</name>
    <name type="common">Rice sheath blight fungus</name>
    <name type="synonym">Rhizoctonia solani</name>
    <dbReference type="NCBI Taxonomy" id="983506"/>
    <lineage>
        <taxon>Eukaryota</taxon>
        <taxon>Fungi</taxon>
        <taxon>Dikarya</taxon>
        <taxon>Basidiomycota</taxon>
        <taxon>Agaricomycotina</taxon>
        <taxon>Agaricomycetes</taxon>
        <taxon>Cantharellales</taxon>
        <taxon>Ceratobasidiaceae</taxon>
        <taxon>Rhizoctonia</taxon>
        <taxon>Rhizoctonia solani AG-1</taxon>
    </lineage>
</organism>
<feature type="region of interest" description="Disordered" evidence="1">
    <location>
        <begin position="43"/>
        <end position="79"/>
    </location>
</feature>
<dbReference type="EMBL" id="AFRT01001943">
    <property type="protein sequence ID" value="ELU39052.1"/>
    <property type="molecule type" value="Genomic_DNA"/>
</dbReference>